<dbReference type="Proteomes" id="UP001330184">
    <property type="component" value="Chromosome"/>
</dbReference>
<name>A0AA48HSG6_9FLAO</name>
<gene>
    <name evidence="1" type="ORF">MACH07_23980</name>
</gene>
<dbReference type="RefSeq" id="WP_224834881.1">
    <property type="nucleotide sequence ID" value="NZ_AP027268.1"/>
</dbReference>
<dbReference type="SUPFAM" id="SSF54909">
    <property type="entry name" value="Dimeric alpha+beta barrel"/>
    <property type="match status" value="1"/>
</dbReference>
<evidence type="ECO:0000313" key="2">
    <source>
        <dbReference type="Proteomes" id="UP001330184"/>
    </source>
</evidence>
<accession>A0AA48HSG6</accession>
<dbReference type="EMBL" id="AP027268">
    <property type="protein sequence ID" value="BDW93566.1"/>
    <property type="molecule type" value="Genomic_DNA"/>
</dbReference>
<organism evidence="1 2">
    <name type="scientific">Flagellimonas marinaquae</name>
    <dbReference type="NCBI Taxonomy" id="254955"/>
    <lineage>
        <taxon>Bacteria</taxon>
        <taxon>Pseudomonadati</taxon>
        <taxon>Bacteroidota</taxon>
        <taxon>Flavobacteriia</taxon>
        <taxon>Flavobacteriales</taxon>
        <taxon>Flavobacteriaceae</taxon>
        <taxon>Flagellimonas</taxon>
    </lineage>
</organism>
<dbReference type="InterPro" id="IPR011008">
    <property type="entry name" value="Dimeric_a/b-barrel"/>
</dbReference>
<protein>
    <recommendedName>
        <fullName evidence="3">DUF3291 domain-containing protein</fullName>
    </recommendedName>
</protein>
<sequence>MKATITSIRLKGPLKFFALSANALKVIKQLKATNCKDFKKRGLWNTHYTMTLWESEKELKQFTKSGAHLEAMKIGKQIAREIRTVTVDSEKLPNWKEAKKLLETGHSIKY</sequence>
<proteinExistence type="predicted"/>
<evidence type="ECO:0000313" key="1">
    <source>
        <dbReference type="EMBL" id="BDW93566.1"/>
    </source>
</evidence>
<reference evidence="1 2" key="1">
    <citation type="submission" date="2023-01" db="EMBL/GenBank/DDBJ databases">
        <title>Complete genome sequence of Muricauda aquimarina strain IFOP_LL357.</title>
        <authorList>
            <person name="Gajardo G."/>
            <person name="Ueki S."/>
            <person name="Maruyama F."/>
        </authorList>
    </citation>
    <scope>NUCLEOTIDE SEQUENCE [LARGE SCALE GENOMIC DNA]</scope>
    <source>
        <strain evidence="1 2">IFOP_LL357</strain>
    </source>
</reference>
<keyword evidence="2" id="KW-1185">Reference proteome</keyword>
<dbReference type="AlphaFoldDB" id="A0AA48HSG6"/>
<evidence type="ECO:0008006" key="3">
    <source>
        <dbReference type="Google" id="ProtNLM"/>
    </source>
</evidence>